<comment type="similarity">
    <text evidence="2 6">Belongs to the peroxisomal membrane protein PXMP2/4 family.</text>
</comment>
<keyword evidence="8" id="KW-1185">Reference proteome</keyword>
<evidence type="ECO:0000256" key="3">
    <source>
        <dbReference type="ARBA" id="ARBA00022692"/>
    </source>
</evidence>
<comment type="subcellular location">
    <subcellularLocation>
        <location evidence="1">Membrane</location>
        <topology evidence="1">Multi-pass membrane protein</topology>
    </subcellularLocation>
</comment>
<evidence type="ECO:0000256" key="6">
    <source>
        <dbReference type="RuleBase" id="RU363053"/>
    </source>
</evidence>
<dbReference type="HOGENOM" id="CLU_049109_3_1_1"/>
<dbReference type="Pfam" id="PF04117">
    <property type="entry name" value="Mpv17_PMP22"/>
    <property type="match status" value="1"/>
</dbReference>
<proteinExistence type="inferred from homology"/>
<dbReference type="AlphaFoldDB" id="K1WB63"/>
<evidence type="ECO:0000256" key="5">
    <source>
        <dbReference type="ARBA" id="ARBA00023136"/>
    </source>
</evidence>
<sequence>MVSPIVRATIQSCTLNAISNLMAQMIRAYRSNSSYAIHWTPVLQFVLYNAINCPPNFLWASFLEGVFPSQYLVPSKSATKAAATKNEKELDREGKKPEVLESRLSIKNTLAKFALDQTIGAAMNTFLFSLVFAGFRGAGYAEAVQAAKDNFWPMIRAGWTLWPAVSFANFALIKTVQGRQLLGSLAGMAWGIYLSLTQG</sequence>
<dbReference type="InParanoid" id="K1WB63"/>
<organism evidence="7 8">
    <name type="scientific">Marssonina brunnea f. sp. multigermtubi (strain MB_m1)</name>
    <name type="common">Marssonina leaf spot fungus</name>
    <dbReference type="NCBI Taxonomy" id="1072389"/>
    <lineage>
        <taxon>Eukaryota</taxon>
        <taxon>Fungi</taxon>
        <taxon>Dikarya</taxon>
        <taxon>Ascomycota</taxon>
        <taxon>Pezizomycotina</taxon>
        <taxon>Leotiomycetes</taxon>
        <taxon>Helotiales</taxon>
        <taxon>Drepanopezizaceae</taxon>
        <taxon>Drepanopeziza</taxon>
    </lineage>
</organism>
<dbReference type="Proteomes" id="UP000006753">
    <property type="component" value="Unassembled WGS sequence"/>
</dbReference>
<dbReference type="GeneID" id="18763201"/>
<evidence type="ECO:0000256" key="2">
    <source>
        <dbReference type="ARBA" id="ARBA00006824"/>
    </source>
</evidence>
<dbReference type="eggNOG" id="KOG1944">
    <property type="taxonomic scope" value="Eukaryota"/>
</dbReference>
<dbReference type="OrthoDB" id="10267969at2759"/>
<keyword evidence="4" id="KW-1133">Transmembrane helix</keyword>
<evidence type="ECO:0000256" key="1">
    <source>
        <dbReference type="ARBA" id="ARBA00004141"/>
    </source>
</evidence>
<keyword evidence="3" id="KW-0812">Transmembrane</keyword>
<dbReference type="PANTHER" id="PTHR11266:SF80">
    <property type="entry name" value="PEROXISOMAL MEMBRANE PROTEIN 2"/>
    <property type="match status" value="1"/>
</dbReference>
<dbReference type="KEGG" id="mbe:MBM_07266"/>
<accession>K1WB63</accession>
<dbReference type="GO" id="GO:0005778">
    <property type="term" value="C:peroxisomal membrane"/>
    <property type="evidence" value="ECO:0007669"/>
    <property type="project" value="TreeGrafter"/>
</dbReference>
<dbReference type="EMBL" id="JH921445">
    <property type="protein sequence ID" value="EKD14545.1"/>
    <property type="molecule type" value="Genomic_DNA"/>
</dbReference>
<dbReference type="RefSeq" id="XP_007295155.1">
    <property type="nucleotide sequence ID" value="XM_007295093.1"/>
</dbReference>
<dbReference type="OMA" id="DWVPVFQ"/>
<keyword evidence="5" id="KW-0472">Membrane</keyword>
<evidence type="ECO:0000256" key="4">
    <source>
        <dbReference type="ARBA" id="ARBA00022989"/>
    </source>
</evidence>
<name>K1WB63_MARBU</name>
<evidence type="ECO:0000313" key="8">
    <source>
        <dbReference type="Proteomes" id="UP000006753"/>
    </source>
</evidence>
<gene>
    <name evidence="7" type="ORF">MBM_07266</name>
</gene>
<evidence type="ECO:0000313" key="7">
    <source>
        <dbReference type="EMBL" id="EKD14545.1"/>
    </source>
</evidence>
<reference evidence="7 8" key="1">
    <citation type="journal article" date="2012" name="BMC Genomics">
        <title>Sequencing the genome of Marssonina brunnea reveals fungus-poplar co-evolution.</title>
        <authorList>
            <person name="Zhu S."/>
            <person name="Cao Y.-Z."/>
            <person name="Jiang C."/>
            <person name="Tan B.-Y."/>
            <person name="Wang Z."/>
            <person name="Feng S."/>
            <person name="Zhang L."/>
            <person name="Su X.-H."/>
            <person name="Brejova B."/>
            <person name="Vinar T."/>
            <person name="Xu M."/>
            <person name="Wang M.-X."/>
            <person name="Zhang S.-G."/>
            <person name="Huang M.-R."/>
            <person name="Wu R."/>
            <person name="Zhou Y."/>
        </authorList>
    </citation>
    <scope>NUCLEOTIDE SEQUENCE [LARGE SCALE GENOMIC DNA]</scope>
    <source>
        <strain evidence="7 8">MB_m1</strain>
    </source>
</reference>
<dbReference type="InterPro" id="IPR007248">
    <property type="entry name" value="Mpv17_PMP22"/>
</dbReference>
<dbReference type="PANTHER" id="PTHR11266">
    <property type="entry name" value="PEROXISOMAL MEMBRANE PROTEIN 2, PXMP2 MPV17"/>
    <property type="match status" value="1"/>
</dbReference>
<protein>
    <submittedName>
        <fullName evidence="7">Mpv17/PMP22 family protein</fullName>
    </submittedName>
</protein>